<evidence type="ECO:0000259" key="2">
    <source>
        <dbReference type="PROSITE" id="PS00022"/>
    </source>
</evidence>
<organism evidence="4 5">
    <name type="scientific">Heterostelium pallidum (strain ATCC 26659 / Pp 5 / PN500)</name>
    <name type="common">Cellular slime mold</name>
    <name type="synonym">Polysphondylium pallidum</name>
    <dbReference type="NCBI Taxonomy" id="670386"/>
    <lineage>
        <taxon>Eukaryota</taxon>
        <taxon>Amoebozoa</taxon>
        <taxon>Evosea</taxon>
        <taxon>Eumycetozoa</taxon>
        <taxon>Dictyostelia</taxon>
        <taxon>Acytosteliales</taxon>
        <taxon>Acytosteliaceae</taxon>
        <taxon>Heterostelium</taxon>
    </lineage>
</organism>
<dbReference type="InterPro" id="IPR016187">
    <property type="entry name" value="CTDL_fold"/>
</dbReference>
<evidence type="ECO:0000256" key="1">
    <source>
        <dbReference type="SAM" id="Phobius"/>
    </source>
</evidence>
<dbReference type="CDD" id="cd00054">
    <property type="entry name" value="EGF_CA"/>
    <property type="match status" value="2"/>
</dbReference>
<feature type="transmembrane region" description="Helical" evidence="1">
    <location>
        <begin position="21"/>
        <end position="47"/>
    </location>
</feature>
<dbReference type="InterPro" id="IPR013783">
    <property type="entry name" value="Ig-like_fold"/>
</dbReference>
<dbReference type="Gene3D" id="3.10.100.10">
    <property type="entry name" value="Mannose-Binding Protein A, subunit A"/>
    <property type="match status" value="1"/>
</dbReference>
<keyword evidence="1" id="KW-1133">Transmembrane helix</keyword>
<dbReference type="Pfam" id="PF22933">
    <property type="entry name" value="ComC_SSD"/>
    <property type="match status" value="2"/>
</dbReference>
<dbReference type="InterPro" id="IPR000742">
    <property type="entry name" value="EGF"/>
</dbReference>
<keyword evidence="5" id="KW-1185">Reference proteome</keyword>
<dbReference type="InterPro" id="IPR002909">
    <property type="entry name" value="IPT_dom"/>
</dbReference>
<proteinExistence type="predicted"/>
<dbReference type="RefSeq" id="XP_020430828.1">
    <property type="nucleotide sequence ID" value="XM_020578989.1"/>
</dbReference>
<dbReference type="PANTHER" id="PTHR31378">
    <property type="entry name" value="EGF-LIKE DOMAIN-CONTAINING PROTEIN-RELATED-RELATED"/>
    <property type="match status" value="1"/>
</dbReference>
<feature type="transmembrane region" description="Helical" evidence="1">
    <location>
        <begin position="2231"/>
        <end position="2254"/>
    </location>
</feature>
<dbReference type="Gene3D" id="2.60.40.10">
    <property type="entry name" value="Immunoglobulins"/>
    <property type="match status" value="1"/>
</dbReference>
<dbReference type="GeneID" id="31363645"/>
<dbReference type="InParanoid" id="D3BIT0"/>
<accession>D3BIT0</accession>
<dbReference type="SMART" id="SM00181">
    <property type="entry name" value="EGF"/>
    <property type="match status" value="2"/>
</dbReference>
<evidence type="ECO:0000259" key="3">
    <source>
        <dbReference type="PROSITE" id="PS01186"/>
    </source>
</evidence>
<evidence type="ECO:0000313" key="4">
    <source>
        <dbReference type="EMBL" id="EFA78704.1"/>
    </source>
</evidence>
<name>D3BIT0_HETP5</name>
<dbReference type="InterPro" id="IPR016186">
    <property type="entry name" value="C-type_lectin-like/link_sf"/>
</dbReference>
<dbReference type="SUPFAM" id="SSF81296">
    <property type="entry name" value="E set domains"/>
    <property type="match status" value="1"/>
</dbReference>
<dbReference type="SUPFAM" id="SSF56436">
    <property type="entry name" value="C-type lectin-like"/>
    <property type="match status" value="1"/>
</dbReference>
<dbReference type="EMBL" id="ADBJ01000037">
    <property type="protein sequence ID" value="EFA78704.1"/>
    <property type="molecule type" value="Genomic_DNA"/>
</dbReference>
<reference evidence="4 5" key="1">
    <citation type="journal article" date="2011" name="Genome Res.">
        <title>Phylogeny-wide analysis of social amoeba genomes highlights ancient origins for complex intercellular communication.</title>
        <authorList>
            <person name="Heidel A.J."/>
            <person name="Lawal H.M."/>
            <person name="Felder M."/>
            <person name="Schilde C."/>
            <person name="Helps N.R."/>
            <person name="Tunggal B."/>
            <person name="Rivero F."/>
            <person name="John U."/>
            <person name="Schleicher M."/>
            <person name="Eichinger L."/>
            <person name="Platzer M."/>
            <person name="Noegel A.A."/>
            <person name="Schaap P."/>
            <person name="Gloeckner G."/>
        </authorList>
    </citation>
    <scope>NUCLEOTIDE SEQUENCE [LARGE SCALE GENOMIC DNA]</scope>
    <source>
        <strain evidence="5">ATCC 26659 / Pp 5 / PN500</strain>
    </source>
</reference>
<feature type="domain" description="EGF-like" evidence="2 3">
    <location>
        <begin position="1112"/>
        <end position="1123"/>
    </location>
</feature>
<sequence length="2274" mass="248709">MVKWLLPLKQQQPILTTKTNNIFTIASTTTTIITQTLFFVSLIFVILPQHTVQTTIYSTPELNANNGHYYLFTSEDYIFTHAGAVNQSLYDGLTLAANPAYKAHLLTLDDEQEYQFILNLLGNKINYYTDFWVDAVPLDSNQNSWGWRKGTARQQPFYTTYPERCYRYCGDFAGNLNTSQPYLYASYSNRGFYGGGETDLKLVIFEYELPETALNLMYSDFPTQKLYMSGRQQAGINYFQVNGVDITSFNPFGSGDLEYVDLTGPASAYTDPFKVIGKADANGVAVVEDWFQFNSPWISGVRQLQSDGVFSMIGFSLTQLQSIDPGIFKIGTAASTSNNAIVISGGINGIQVNFPAGTSYPKYPISIVQASKYYIRSNRPAIFRETNHRFYSYFPTSVSYNLAKQIMVASNFLYDTPLMALEIDSELPAFFQSEFGLTQSSKYWTNVSISNGEVLWNGNFFSDTFSGDANGPFYYDRSQAKVVGDNNPQLAMPLILVYGYGQPTYSTPQPMTVSVSGSNNLFLDMETDFLRPLVSITYQSLNSTTMTGTATADYYTKFINFNIGPGTDQHLVKFTIKDQEDPLFERSFTYQINYAAPSINDISYAQNGVLTISGEQFQNPATIVGIKCDILSLNVYQIKCKVQDLPSREYNISVVVGSTPTNSILFDMSHVYTFIDNIYPPAASLEGSDITVSGVNFGTSPQFTFINTTSGDAAVVIGPTKINDNSYTFPFLSGSLEGQKFRIQISNTGFYVIQNSQMVSKEKFKLNSIQQDGYLNFTIAGTNFAPYFRTWSMNVNGQPFGGQTCNDTMCNIMFSSTNTNGMFTITSEPLQLSTANSASPFSPVIIPADYDPVDVTQNMVLGSMFTDGPTLYTVLISGYPITVVQSTAFTLQVGGFPKFVGSHIVKTKTVSNWYSKGVTLKYSKPKISNIVFSSQTNIMSISGSYLGFSDNGTYPLIAVSIPTVSGLSLQPTQPLLSNNLLFEGFSIDNLPNNARSGKVIVTVEGQASSPYSFYFSPEIYNAPVTIFGSNFGVFQPFSVTIGNKSCDNPLVEESTKIICDFASDVPSDDKTLMVNVTVAGISVLSQKFIYNPEPVKCLAECSVNGECINGYCKCKSGFTGITCSAQLQKKEDKIDLPEPKNDTVTITLGSAEKNVQFNISIVSITERDSSSNPVKSYQFSDIKWTMGSLNNSQVFTNSSIVFNYKGKRYLHSSKQPSMKYVITISNWTFADKLNTLELSFLSKADNSKSVCGDDVQAKVGGTSSNSLKSLRTMEIVQGDIILTAYFSDRMLVDGRIAYSKVSQPEADSSTTGSLFVTTTMTIQHFENQAVIDPNFGALLTLDDSSSSGGCSDNSNKWKLPVIIVGTTPELSGVTRDGDILSILGANLGTPSSITGIRCINPLPIHTTSIQCTIQSPPGTYSIQVTVDGVTSTPLRILLTGYAFLSGIPTLVSKESSVITLSGDNIDRTAVISANAVSLGALTPINSTAFSVTLPGTSASNQKIFYTITNNALPSIENTLDYSTYTDFQIRNFIQNGSSIVLYGSYFDLYSTISIKVGAASMVAQCNPTMCTIECEPNVSNGLFQIKSLPNGYSITVFPSTFWSPVIFNSTLPPIDINNPYPVGILFVEDLAFEVYINGYILTIPSRIGYTYYLANFPRWVGDFLLSIKVPSLNLESAPYTLSFKAPIITECYETNGTLVVKGSYLGQNNIAEYPSERVVIPYIYGLSTSALSPSNSGNKDIFSSFIVDLPLDSRTGVASISIEGKVTTLNTVYITPVVESITLPPVSGGNFTITGKYLNPISMSGDTVLIAYYGEKISPIALINNAYPYKLVVTVPSGSGSTKLTLDNGARNISFNVPYQNPIINTVSSTYYGTPSKVTIFGSSFGFYEPFAVSIGGAPCTNVEIDTIGTKIICNFASNVDSNGSSLAVNVTVYGISTVENKFIYNPNPTDCLGCVKQNGECLNGYCKCKDGFTGTNCSIKVNTGNQLTPVIDLPQPKSDTVTIVLGSVEKNIQFNISIDSITEKNQLGVTVKSYQFSDIKWTLESTNSNLTYNYRGKFDADTKLAIGVETTVFINQTEYNFEGDIFTVQNNSMKYVITVTNWSFADKLNNLELTFLSKADNSKSVCGDDVQARVGGTSSNSLKSLRTMEIVQGDIILNAFFSDRMLVDGRITYSKVSQPETDSSTTGSLFVRTTMSIPYFDRNAVLDPSFSALLVTDDTKCSTSDKENKWKLPVIVVCSVVGAALLIGCIVGLQKKLRYKIRIVGSKMKKINQ</sequence>
<dbReference type="InterPro" id="IPR054484">
    <property type="entry name" value="ComC_SSD"/>
</dbReference>
<dbReference type="Proteomes" id="UP000001396">
    <property type="component" value="Unassembled WGS sequence"/>
</dbReference>
<keyword evidence="1" id="KW-0812">Transmembrane</keyword>
<dbReference type="Pfam" id="PF01833">
    <property type="entry name" value="TIG"/>
    <property type="match status" value="1"/>
</dbReference>
<gene>
    <name evidence="4" type="ORF">PPL_08165</name>
</gene>
<dbReference type="PROSITE" id="PS00022">
    <property type="entry name" value="EGF_1"/>
    <property type="match status" value="1"/>
</dbReference>
<evidence type="ECO:0000313" key="5">
    <source>
        <dbReference type="Proteomes" id="UP000001396"/>
    </source>
</evidence>
<dbReference type="PROSITE" id="PS01186">
    <property type="entry name" value="EGF_2"/>
    <property type="match status" value="1"/>
</dbReference>
<keyword evidence="1" id="KW-0472">Membrane</keyword>
<dbReference type="InterPro" id="IPR014756">
    <property type="entry name" value="Ig_E-set"/>
</dbReference>
<comment type="caution">
    <text evidence="4">The sequence shown here is derived from an EMBL/GenBank/DDBJ whole genome shotgun (WGS) entry which is preliminary data.</text>
</comment>
<protein>
    <recommendedName>
        <fullName evidence="2 3">EGF-like domain-containing protein</fullName>
    </recommendedName>
</protein>